<keyword evidence="6 9" id="KW-0812">Transmembrane</keyword>
<feature type="domain" description="AprE-like long alpha-helical hairpin" evidence="11">
    <location>
        <begin position="114"/>
        <end position="303"/>
    </location>
</feature>
<evidence type="ECO:0000259" key="11">
    <source>
        <dbReference type="Pfam" id="PF25994"/>
    </source>
</evidence>
<dbReference type="PANTHER" id="PTHR30386:SF17">
    <property type="entry name" value="ALKALINE PROTEASE SECRETION PROTEIN APRE"/>
    <property type="match status" value="1"/>
</dbReference>
<evidence type="ECO:0000256" key="9">
    <source>
        <dbReference type="RuleBase" id="RU365093"/>
    </source>
</evidence>
<dbReference type="InterPro" id="IPR058781">
    <property type="entry name" value="HH_AprE-like"/>
</dbReference>
<keyword evidence="5 9" id="KW-0997">Cell inner membrane</keyword>
<feature type="domain" description="AprE-like beta-barrel" evidence="12">
    <location>
        <begin position="346"/>
        <end position="434"/>
    </location>
</feature>
<dbReference type="Proteomes" id="UP001595973">
    <property type="component" value="Unassembled WGS sequence"/>
</dbReference>
<feature type="coiled-coil region" evidence="10">
    <location>
        <begin position="254"/>
        <end position="296"/>
    </location>
</feature>
<dbReference type="Gene3D" id="2.40.30.170">
    <property type="match status" value="1"/>
</dbReference>
<evidence type="ECO:0000313" key="13">
    <source>
        <dbReference type="EMBL" id="MFC4671995.1"/>
    </source>
</evidence>
<evidence type="ECO:0000256" key="7">
    <source>
        <dbReference type="ARBA" id="ARBA00022989"/>
    </source>
</evidence>
<keyword evidence="10" id="KW-0175">Coiled coil</keyword>
<dbReference type="InterPro" id="IPR010129">
    <property type="entry name" value="T1SS_HlyD"/>
</dbReference>
<keyword evidence="7 9" id="KW-1133">Transmembrane helix</keyword>
<keyword evidence="4 9" id="KW-1003">Cell membrane</keyword>
<evidence type="ECO:0000256" key="2">
    <source>
        <dbReference type="ARBA" id="ARBA00009477"/>
    </source>
</evidence>
<evidence type="ECO:0000256" key="10">
    <source>
        <dbReference type="SAM" id="Coils"/>
    </source>
</evidence>
<name>A0ABV9KPD3_9RHOB</name>
<comment type="subcellular location">
    <subcellularLocation>
        <location evidence="1 9">Cell inner membrane</location>
        <topology evidence="1 9">Single-pass membrane protein</topology>
    </subcellularLocation>
</comment>
<accession>A0ABV9KPD3</accession>
<comment type="caution">
    <text evidence="13">The sequence shown here is derived from an EMBL/GenBank/DDBJ whole genome shotgun (WGS) entry which is preliminary data.</text>
</comment>
<evidence type="ECO:0000256" key="3">
    <source>
        <dbReference type="ARBA" id="ARBA00022448"/>
    </source>
</evidence>
<evidence type="ECO:0000256" key="8">
    <source>
        <dbReference type="ARBA" id="ARBA00023136"/>
    </source>
</evidence>
<proteinExistence type="inferred from homology"/>
<protein>
    <recommendedName>
        <fullName evidence="9">Membrane fusion protein (MFP) family protein</fullName>
    </recommendedName>
</protein>
<dbReference type="NCBIfam" id="TIGR01843">
    <property type="entry name" value="type_I_hlyD"/>
    <property type="match status" value="1"/>
</dbReference>
<dbReference type="Pfam" id="PF26002">
    <property type="entry name" value="Beta-barrel_AprE"/>
    <property type="match status" value="1"/>
</dbReference>
<keyword evidence="3 9" id="KW-0813">Transport</keyword>
<sequence>MSTAVNLHRGGALSLPDLMPQADAAPPRPPTNIWPLVLALLVATGAFWGGLVLWAAWTPIASAVVAPGTFKVEGSLPVIQHLEGGLVRKVHVREGQGVVAGQVLVELADTLPTAQDRILMNQLVNALAQDQRLAAEFTDAPDMALSGELQALVASDPSFAEAVQTQHELFESNNQMWRGQFSILSDRYAEQENQFSGMTSRLGALNKRLALVQDELVDLEGLFSSGLVTKSRLLARRDAEVSLIGDIDYVSSQIDGLQQRMSETRERMLQVKRDRARALSEQRQQVKAQLFDIRQRIVANEDVKQRLLVRAPVGGRVIDLGFTAPGEVIGNGQDILRIVPDGASYVVEGQIRPEDFDQVHEGYKAHVRLTAYNYRTTPPVEGVVSYVSADSFTDTRTGAAFFKVNVRLPETALDDLPGVEIAPGMPAQVMIATGEQTVANYLLGPILSGIETAMRESN</sequence>
<keyword evidence="14" id="KW-1185">Reference proteome</keyword>
<evidence type="ECO:0000256" key="6">
    <source>
        <dbReference type="ARBA" id="ARBA00022692"/>
    </source>
</evidence>
<keyword evidence="8 9" id="KW-0472">Membrane</keyword>
<evidence type="ECO:0000256" key="5">
    <source>
        <dbReference type="ARBA" id="ARBA00022519"/>
    </source>
</evidence>
<evidence type="ECO:0000313" key="14">
    <source>
        <dbReference type="Proteomes" id="UP001595973"/>
    </source>
</evidence>
<reference evidence="14" key="1">
    <citation type="journal article" date="2019" name="Int. J. Syst. Evol. Microbiol.">
        <title>The Global Catalogue of Microorganisms (GCM) 10K type strain sequencing project: providing services to taxonomists for standard genome sequencing and annotation.</title>
        <authorList>
            <consortium name="The Broad Institute Genomics Platform"/>
            <consortium name="The Broad Institute Genome Sequencing Center for Infectious Disease"/>
            <person name="Wu L."/>
            <person name="Ma J."/>
        </authorList>
    </citation>
    <scope>NUCLEOTIDE SEQUENCE [LARGE SCALE GENOMIC DNA]</scope>
    <source>
        <strain evidence="14">CGMCC 4.7283</strain>
    </source>
</reference>
<evidence type="ECO:0000256" key="4">
    <source>
        <dbReference type="ARBA" id="ARBA00022475"/>
    </source>
</evidence>
<dbReference type="InterPro" id="IPR050739">
    <property type="entry name" value="MFP"/>
</dbReference>
<organism evidence="13 14">
    <name type="scientific">Seohaeicola nanhaiensis</name>
    <dbReference type="NCBI Taxonomy" id="1387282"/>
    <lineage>
        <taxon>Bacteria</taxon>
        <taxon>Pseudomonadati</taxon>
        <taxon>Pseudomonadota</taxon>
        <taxon>Alphaproteobacteria</taxon>
        <taxon>Rhodobacterales</taxon>
        <taxon>Roseobacteraceae</taxon>
        <taxon>Seohaeicola</taxon>
    </lineage>
</organism>
<dbReference type="Pfam" id="PF25994">
    <property type="entry name" value="HH_AprE"/>
    <property type="match status" value="1"/>
</dbReference>
<dbReference type="PRINTS" id="PR01490">
    <property type="entry name" value="RTXTOXIND"/>
</dbReference>
<dbReference type="PANTHER" id="PTHR30386">
    <property type="entry name" value="MEMBRANE FUSION SUBUNIT OF EMRAB-TOLC MULTIDRUG EFFLUX PUMP"/>
    <property type="match status" value="1"/>
</dbReference>
<gene>
    <name evidence="13" type="ORF">ACFO5X_25835</name>
</gene>
<feature type="transmembrane region" description="Helical" evidence="9">
    <location>
        <begin position="36"/>
        <end position="57"/>
    </location>
</feature>
<dbReference type="InterPro" id="IPR058982">
    <property type="entry name" value="Beta-barrel_AprE"/>
</dbReference>
<dbReference type="RefSeq" id="WP_380723122.1">
    <property type="nucleotide sequence ID" value="NZ_JBHSGI010000034.1"/>
</dbReference>
<comment type="similarity">
    <text evidence="2 9">Belongs to the membrane fusion protein (MFP) (TC 8.A.1) family.</text>
</comment>
<dbReference type="EMBL" id="JBHSGI010000034">
    <property type="protein sequence ID" value="MFC4671995.1"/>
    <property type="molecule type" value="Genomic_DNA"/>
</dbReference>
<evidence type="ECO:0000259" key="12">
    <source>
        <dbReference type="Pfam" id="PF26002"/>
    </source>
</evidence>
<evidence type="ECO:0000256" key="1">
    <source>
        <dbReference type="ARBA" id="ARBA00004377"/>
    </source>
</evidence>